<dbReference type="GO" id="GO:0009228">
    <property type="term" value="P:thiamine biosynthetic process"/>
    <property type="evidence" value="ECO:0007669"/>
    <property type="project" value="UniProtKB-KW"/>
</dbReference>
<dbReference type="Gene3D" id="3.90.650.10">
    <property type="entry name" value="PurM-like C-terminal domain"/>
    <property type="match status" value="1"/>
</dbReference>
<feature type="binding site" evidence="2">
    <location>
        <position position="47"/>
    </location>
    <ligand>
        <name>Mg(2+)</name>
        <dbReference type="ChEBI" id="CHEBI:18420"/>
        <label>1</label>
    </ligand>
</feature>
<protein>
    <recommendedName>
        <fullName evidence="2">Thiamine-monophosphate kinase</fullName>
        <shortName evidence="2">TMP kinase</shortName>
        <shortName evidence="2">Thiamine-phosphate kinase</shortName>
        <ecNumber evidence="2">2.7.4.16</ecNumber>
    </recommendedName>
</protein>
<accession>A0A4R6TXT9</accession>
<dbReference type="PANTHER" id="PTHR30270">
    <property type="entry name" value="THIAMINE-MONOPHOSPHATE KINASE"/>
    <property type="match status" value="1"/>
</dbReference>
<dbReference type="UniPathway" id="UPA00060">
    <property type="reaction ID" value="UER00142"/>
</dbReference>
<keyword evidence="1 2" id="KW-0784">Thiamine biosynthesis</keyword>
<dbReference type="HAMAP" id="MF_02128">
    <property type="entry name" value="TMP_kinase"/>
    <property type="match status" value="1"/>
</dbReference>
<keyword evidence="2" id="KW-0808">Transferase</keyword>
<evidence type="ECO:0000256" key="1">
    <source>
        <dbReference type="ARBA" id="ARBA00022977"/>
    </source>
</evidence>
<keyword evidence="5" id="KW-1185">Reference proteome</keyword>
<keyword evidence="2" id="KW-0067">ATP-binding</keyword>
<evidence type="ECO:0000259" key="3">
    <source>
        <dbReference type="Pfam" id="PF00586"/>
    </source>
</evidence>
<dbReference type="PANTHER" id="PTHR30270:SF0">
    <property type="entry name" value="THIAMINE-MONOPHOSPHATE KINASE"/>
    <property type="match status" value="1"/>
</dbReference>
<dbReference type="InterPro" id="IPR016188">
    <property type="entry name" value="PurM-like_N"/>
</dbReference>
<gene>
    <name evidence="2" type="primary">thiL</name>
    <name evidence="4" type="ORF">DFQ45_11044</name>
</gene>
<feature type="binding site" evidence="2">
    <location>
        <begin position="121"/>
        <end position="122"/>
    </location>
    <ligand>
        <name>ATP</name>
        <dbReference type="ChEBI" id="CHEBI:30616"/>
    </ligand>
</feature>
<dbReference type="InterPro" id="IPR036921">
    <property type="entry name" value="PurM-like_N_sf"/>
</dbReference>
<feature type="binding site" evidence="2">
    <location>
        <position position="146"/>
    </location>
    <ligand>
        <name>ATP</name>
        <dbReference type="ChEBI" id="CHEBI:30616"/>
    </ligand>
</feature>
<feature type="binding site" evidence="2">
    <location>
        <position position="257"/>
    </location>
    <ligand>
        <name>substrate</name>
    </ligand>
</feature>
<dbReference type="GO" id="GO:0009030">
    <property type="term" value="F:thiamine-phosphate kinase activity"/>
    <property type="evidence" value="ECO:0007669"/>
    <property type="project" value="UniProtKB-UniRule"/>
</dbReference>
<comment type="function">
    <text evidence="2">Catalyzes the ATP-dependent phosphorylation of thiamine-monophosphate (TMP) to form thiamine-pyrophosphate (TPP), the active form of vitamin B1.</text>
</comment>
<dbReference type="SUPFAM" id="SSF55326">
    <property type="entry name" value="PurM N-terminal domain-like"/>
    <property type="match status" value="1"/>
</dbReference>
<feature type="binding site" evidence="2">
    <location>
        <position position="46"/>
    </location>
    <ligand>
        <name>Mg(2+)</name>
        <dbReference type="ChEBI" id="CHEBI:18420"/>
        <label>1</label>
    </ligand>
</feature>
<comment type="caution">
    <text evidence="2">Lacks conserved residue(s) required for the propagation of feature annotation.</text>
</comment>
<dbReference type="GO" id="GO:0009229">
    <property type="term" value="P:thiamine diphosphate biosynthetic process"/>
    <property type="evidence" value="ECO:0007669"/>
    <property type="project" value="UniProtKB-UniRule"/>
</dbReference>
<dbReference type="Pfam" id="PF00586">
    <property type="entry name" value="AIRS"/>
    <property type="match status" value="1"/>
</dbReference>
<dbReference type="Proteomes" id="UP000294575">
    <property type="component" value="Unassembled WGS sequence"/>
</dbReference>
<reference evidence="4 5" key="1">
    <citation type="submission" date="2019-03" db="EMBL/GenBank/DDBJ databases">
        <title>Genomic Encyclopedia of Type Strains, Phase IV (KMG-IV): sequencing the most valuable type-strain genomes for metagenomic binning, comparative biology and taxonomic classification.</title>
        <authorList>
            <person name="Goeker M."/>
        </authorList>
    </citation>
    <scope>NUCLEOTIDE SEQUENCE [LARGE SCALE GENOMIC DNA]</scope>
    <source>
        <strain evidence="4 5">DSM 28679</strain>
    </source>
</reference>
<feature type="binding site" evidence="2">
    <location>
        <position position="47"/>
    </location>
    <ligand>
        <name>Mg(2+)</name>
        <dbReference type="ChEBI" id="CHEBI:18420"/>
        <label>2</label>
    </ligand>
</feature>
<comment type="pathway">
    <text evidence="2">Cofactor biosynthesis; thiamine diphosphate biosynthesis; thiamine diphosphate from thiamine phosphate: step 1/1.</text>
</comment>
<keyword evidence="2" id="KW-0479">Metal-binding</keyword>
<dbReference type="Gene3D" id="3.30.1330.10">
    <property type="entry name" value="PurM-like, N-terminal domain"/>
    <property type="match status" value="1"/>
</dbReference>
<evidence type="ECO:0000313" key="4">
    <source>
        <dbReference type="EMBL" id="TDQ36829.1"/>
    </source>
</evidence>
<dbReference type="AlphaFoldDB" id="A0A4R6TXT9"/>
<feature type="binding site" evidence="2">
    <location>
        <position position="75"/>
    </location>
    <ligand>
        <name>Mg(2+)</name>
        <dbReference type="ChEBI" id="CHEBI:18420"/>
        <label>3</label>
    </ligand>
</feature>
<feature type="binding site" evidence="2">
    <location>
        <position position="30"/>
    </location>
    <ligand>
        <name>Mg(2+)</name>
        <dbReference type="ChEBI" id="CHEBI:18420"/>
        <label>3</label>
    </ligand>
</feature>
<dbReference type="OrthoDB" id="9802811at2"/>
<evidence type="ECO:0000313" key="5">
    <source>
        <dbReference type="Proteomes" id="UP000294575"/>
    </source>
</evidence>
<feature type="binding site" evidence="2">
    <location>
        <position position="209"/>
    </location>
    <ligand>
        <name>ATP</name>
        <dbReference type="ChEBI" id="CHEBI:30616"/>
    </ligand>
</feature>
<feature type="binding site" evidence="2">
    <location>
        <position position="207"/>
    </location>
    <ligand>
        <name>Mg(2+)</name>
        <dbReference type="ChEBI" id="CHEBI:18420"/>
        <label>3</label>
    </ligand>
</feature>
<feature type="binding site" evidence="2">
    <location>
        <position position="210"/>
    </location>
    <ligand>
        <name>Mg(2+)</name>
        <dbReference type="ChEBI" id="CHEBI:18420"/>
        <label>5</label>
    </ligand>
</feature>
<feature type="binding site" evidence="2">
    <location>
        <position position="75"/>
    </location>
    <ligand>
        <name>Mg(2+)</name>
        <dbReference type="ChEBI" id="CHEBI:18420"/>
        <label>2</label>
    </ligand>
</feature>
<feature type="binding site" evidence="2">
    <location>
        <position position="54"/>
    </location>
    <ligand>
        <name>substrate</name>
    </ligand>
</feature>
<comment type="caution">
    <text evidence="4">The sequence shown here is derived from an EMBL/GenBank/DDBJ whole genome shotgun (WGS) entry which is preliminary data.</text>
</comment>
<dbReference type="SUPFAM" id="SSF56042">
    <property type="entry name" value="PurM C-terminal domain-like"/>
    <property type="match status" value="1"/>
</dbReference>
<dbReference type="GO" id="GO:0005524">
    <property type="term" value="F:ATP binding"/>
    <property type="evidence" value="ECO:0007669"/>
    <property type="project" value="UniProtKB-UniRule"/>
</dbReference>
<name>A0A4R6TXT9_9GAMM</name>
<dbReference type="RefSeq" id="WP_101497612.1">
    <property type="nucleotide sequence ID" value="NZ_LNJZ01000009.1"/>
</dbReference>
<feature type="binding site" evidence="2">
    <location>
        <position position="309"/>
    </location>
    <ligand>
        <name>substrate</name>
    </ligand>
</feature>
<comment type="similarity">
    <text evidence="2">Belongs to the thiamine-monophosphate kinase family.</text>
</comment>
<dbReference type="NCBIfam" id="TIGR01379">
    <property type="entry name" value="thiL"/>
    <property type="match status" value="1"/>
</dbReference>
<feature type="domain" description="PurM-like N-terminal" evidence="3">
    <location>
        <begin position="28"/>
        <end position="138"/>
    </location>
</feature>
<comment type="catalytic activity">
    <reaction evidence="2">
        <text>thiamine phosphate + ATP = thiamine diphosphate + ADP</text>
        <dbReference type="Rhea" id="RHEA:15913"/>
        <dbReference type="ChEBI" id="CHEBI:30616"/>
        <dbReference type="ChEBI" id="CHEBI:37575"/>
        <dbReference type="ChEBI" id="CHEBI:58937"/>
        <dbReference type="ChEBI" id="CHEBI:456216"/>
        <dbReference type="EC" id="2.7.4.16"/>
    </reaction>
</comment>
<keyword evidence="2" id="KW-0460">Magnesium</keyword>
<dbReference type="InterPro" id="IPR036676">
    <property type="entry name" value="PurM-like_C_sf"/>
</dbReference>
<sequence>MHEFELIRQVFREADYARPGGAVVRSIGDDCALLHIAVGEQLAVSTDSLLEDVHFPAGADGFLLGQRALAVAVSDLAAMGARPLAFTLALSLPRADVDWLRELSRGLQAMAQQTGTPLVGGDTTRGPLNIGVTVMGTVPDGQALLRSGAKPGQQLWVSGPLGAATAALQVLQDGDNDYPGLFAAYWSPRPQLELGQWLRGKDGAALDVSDGLLADAGHMAAESGVRLVIERELVPVHPEALALSADRAPEWALCGGDDYQLVFTLFEQQAAALQAQFPQACCIGRVCEGQGVLLVDGQGRPVEFSRRGYQHF</sequence>
<proteinExistence type="inferred from homology"/>
<dbReference type="PIRSF" id="PIRSF005303">
    <property type="entry name" value="Thiam_monoph_kin"/>
    <property type="match status" value="1"/>
</dbReference>
<feature type="binding site" evidence="2">
    <location>
        <position position="122"/>
    </location>
    <ligand>
        <name>Mg(2+)</name>
        <dbReference type="ChEBI" id="CHEBI:18420"/>
        <label>1</label>
    </ligand>
</feature>
<feature type="binding site" evidence="2">
    <location>
        <position position="30"/>
    </location>
    <ligand>
        <name>Mg(2+)</name>
        <dbReference type="ChEBI" id="CHEBI:18420"/>
        <label>4</label>
    </ligand>
</feature>
<dbReference type="EMBL" id="SNYK01000010">
    <property type="protein sequence ID" value="TDQ36829.1"/>
    <property type="molecule type" value="Genomic_DNA"/>
</dbReference>
<feature type="binding site" evidence="2">
    <location>
        <position position="45"/>
    </location>
    <ligand>
        <name>Mg(2+)</name>
        <dbReference type="ChEBI" id="CHEBI:18420"/>
        <label>4</label>
    </ligand>
</feature>
<dbReference type="EC" id="2.7.4.16" evidence="2"/>
<keyword evidence="2" id="KW-0547">Nucleotide-binding</keyword>
<comment type="miscellaneous">
    <text evidence="2">Reaction mechanism of ThiL seems to utilize a direct, inline transfer of the gamma-phosphate of ATP to TMP rather than a phosphorylated enzyme intermediate.</text>
</comment>
<dbReference type="InterPro" id="IPR006283">
    <property type="entry name" value="ThiL-like"/>
</dbReference>
<organism evidence="4 5">
    <name type="scientific">Thiopseudomonas denitrificans</name>
    <dbReference type="NCBI Taxonomy" id="1501432"/>
    <lineage>
        <taxon>Bacteria</taxon>
        <taxon>Pseudomonadati</taxon>
        <taxon>Pseudomonadota</taxon>
        <taxon>Gammaproteobacteria</taxon>
        <taxon>Pseudomonadales</taxon>
        <taxon>Pseudomonadaceae</taxon>
        <taxon>Thiopseudomonas</taxon>
    </lineage>
</organism>
<dbReference type="CDD" id="cd02194">
    <property type="entry name" value="ThiL"/>
    <property type="match status" value="1"/>
</dbReference>
<evidence type="ECO:0000256" key="2">
    <source>
        <dbReference type="HAMAP-Rule" id="MF_02128"/>
    </source>
</evidence>
<keyword evidence="2 4" id="KW-0418">Kinase</keyword>
<dbReference type="GO" id="GO:0000287">
    <property type="term" value="F:magnesium ion binding"/>
    <property type="evidence" value="ECO:0007669"/>
    <property type="project" value="UniProtKB-UniRule"/>
</dbReference>
<feature type="binding site" evidence="2">
    <location>
        <position position="75"/>
    </location>
    <ligand>
        <name>Mg(2+)</name>
        <dbReference type="ChEBI" id="CHEBI:18420"/>
        <label>4</label>
    </ligand>
</feature>